<accession>C0E302</accession>
<sequence length="45" mass="4846">MLVVMKTGMPWGHAGLLLFLLFPSATIDTHVANGANVTKIEISYS</sequence>
<protein>
    <submittedName>
        <fullName evidence="1">Uncharacterized protein</fullName>
    </submittedName>
</protein>
<dbReference type="AlphaFoldDB" id="C0E302"/>
<dbReference type="Proteomes" id="UP000006247">
    <property type="component" value="Unassembled WGS sequence"/>
</dbReference>
<dbReference type="HOGENOM" id="CLU_3198673_0_0_11"/>
<gene>
    <name evidence="1" type="ORF">CORMATOL_01364</name>
</gene>
<reference evidence="1 2" key="1">
    <citation type="submission" date="2009-01" db="EMBL/GenBank/DDBJ databases">
        <authorList>
            <person name="Fulton L."/>
            <person name="Clifton S."/>
            <person name="Chinwalla A.T."/>
            <person name="Mitreva M."/>
            <person name="Sodergren E."/>
            <person name="Weinstock G."/>
            <person name="Clifton S."/>
            <person name="Dooling D.J."/>
            <person name="Fulton B."/>
            <person name="Minx P."/>
            <person name="Pepin K.H."/>
            <person name="Johnson M."/>
            <person name="Bhonagiri V."/>
            <person name="Nash W.E."/>
            <person name="Mardis E.R."/>
            <person name="Wilson R.K."/>
        </authorList>
    </citation>
    <scope>NUCLEOTIDE SEQUENCE [LARGE SCALE GENOMIC DNA]</scope>
    <source>
        <strain evidence="1 2">ATCC 33806</strain>
    </source>
</reference>
<comment type="caution">
    <text evidence="1">The sequence shown here is derived from an EMBL/GenBank/DDBJ whole genome shotgun (WGS) entry which is preliminary data.</text>
</comment>
<organism evidence="1 2">
    <name type="scientific">Corynebacterium matruchotii ATCC 33806</name>
    <dbReference type="NCBI Taxonomy" id="566549"/>
    <lineage>
        <taxon>Bacteria</taxon>
        <taxon>Bacillati</taxon>
        <taxon>Actinomycetota</taxon>
        <taxon>Actinomycetes</taxon>
        <taxon>Mycobacteriales</taxon>
        <taxon>Corynebacteriaceae</taxon>
        <taxon>Corynebacterium</taxon>
    </lineage>
</organism>
<evidence type="ECO:0000313" key="2">
    <source>
        <dbReference type="Proteomes" id="UP000006247"/>
    </source>
</evidence>
<name>C0E302_9CORY</name>
<evidence type="ECO:0000313" key="1">
    <source>
        <dbReference type="EMBL" id="EEG26936.1"/>
    </source>
</evidence>
<dbReference type="EMBL" id="ACEB01000021">
    <property type="protein sequence ID" value="EEG26936.1"/>
    <property type="molecule type" value="Genomic_DNA"/>
</dbReference>
<proteinExistence type="predicted"/>